<feature type="chain" id="PRO_5046302550" description="Glucose-methanol-choline oxidoreductase N-terminal domain-containing protein" evidence="7">
    <location>
        <begin position="22"/>
        <end position="695"/>
    </location>
</feature>
<organism evidence="9 10">
    <name type="scientific">Marasmius tenuissimus</name>
    <dbReference type="NCBI Taxonomy" id="585030"/>
    <lineage>
        <taxon>Eukaryota</taxon>
        <taxon>Fungi</taxon>
        <taxon>Dikarya</taxon>
        <taxon>Basidiomycota</taxon>
        <taxon>Agaricomycotina</taxon>
        <taxon>Agaricomycetes</taxon>
        <taxon>Agaricomycetidae</taxon>
        <taxon>Agaricales</taxon>
        <taxon>Marasmiineae</taxon>
        <taxon>Marasmiaceae</taxon>
        <taxon>Marasmius</taxon>
    </lineage>
</organism>
<evidence type="ECO:0000256" key="5">
    <source>
        <dbReference type="ARBA" id="ARBA00023002"/>
    </source>
</evidence>
<dbReference type="Gene3D" id="3.30.560.10">
    <property type="entry name" value="Glucose Oxidase, domain 3"/>
    <property type="match status" value="1"/>
</dbReference>
<dbReference type="PROSITE" id="PS00624">
    <property type="entry name" value="GMC_OXRED_2"/>
    <property type="match status" value="1"/>
</dbReference>
<dbReference type="Pfam" id="PF05199">
    <property type="entry name" value="GMC_oxred_C"/>
    <property type="match status" value="1"/>
</dbReference>
<evidence type="ECO:0000313" key="10">
    <source>
        <dbReference type="Proteomes" id="UP001437256"/>
    </source>
</evidence>
<sequence>MRRPVVLTATALSLFPAYVISSPLFPPHYAKRVVYSGELQQSYDFVIIGGGQAGLTLASRLSEDSNTTVLVIEAGGDGKDVQEKISTPAFTYLNSVTRSENDWAFPVTPQTHLDNRAMSWPGGKVLGGSSAINGMYSVRPSEIEVEAWSQLANEGGAAKAWSWNEFHAAMEKSQTFNTPKDDVKELGRISTDGQGAGGGGPIRVGYPGFMFSTVGDFNTALNQAGITTNSDPYSGKTWGGFVARSFIDSSSWTRSYSRSAYIDGGADSRPNLSILVKSTVTKIVFDSNHTAVGVEYAETRDGERHSMRVNREVILSAGAVGSPQVLMLSGVGPKDVLDSASVPVQVELPGVGQHLQDHLSTLVVYETGTDTSAKLYKDGLNTPEFLSFVNSAIAYLNTSYLFGDVSEFQKEVEGQFSESLIPSTSQEVLAGAKALYDLRAKTLLPSPVGQIELLFGMMFADSVSIGVGIQQPFSQGRLYINSSSAFDFPVIDPNYLAHPADKVIVRQGIKAARLVGGQSALHGSFLSETSPGSSVVTDEDIEKWLGGQMNVGYHPSSSCAMMPLSKGGVVDGNLKVHGLNNVRVVRCVGVPLGQAVYGLAEQAANIIRAQYNGGAAPGSDSTSDSESGSGSGSGSQGTNGATVRFVPLVPVPMDVSHYWDGCVDVTSAVIVFSLAPCSRTFVPLPLDAPSFSLFG</sequence>
<keyword evidence="3" id="KW-0285">Flavoprotein</keyword>
<dbReference type="InterPro" id="IPR036188">
    <property type="entry name" value="FAD/NAD-bd_sf"/>
</dbReference>
<feature type="signal peptide" evidence="7">
    <location>
        <begin position="1"/>
        <end position="21"/>
    </location>
</feature>
<evidence type="ECO:0000256" key="7">
    <source>
        <dbReference type="SAM" id="SignalP"/>
    </source>
</evidence>
<name>A0ABR3AAK2_9AGAR</name>
<dbReference type="Proteomes" id="UP001437256">
    <property type="component" value="Unassembled WGS sequence"/>
</dbReference>
<keyword evidence="4" id="KW-0274">FAD</keyword>
<evidence type="ECO:0000256" key="3">
    <source>
        <dbReference type="ARBA" id="ARBA00022630"/>
    </source>
</evidence>
<dbReference type="PIRSF" id="PIRSF000137">
    <property type="entry name" value="Alcohol_oxidase"/>
    <property type="match status" value="1"/>
</dbReference>
<dbReference type="PANTHER" id="PTHR11552">
    <property type="entry name" value="GLUCOSE-METHANOL-CHOLINE GMC OXIDOREDUCTASE"/>
    <property type="match status" value="1"/>
</dbReference>
<evidence type="ECO:0000313" key="9">
    <source>
        <dbReference type="EMBL" id="KAL0070369.1"/>
    </source>
</evidence>
<keyword evidence="5" id="KW-0560">Oxidoreductase</keyword>
<dbReference type="SUPFAM" id="SSF51905">
    <property type="entry name" value="FAD/NAD(P)-binding domain"/>
    <property type="match status" value="1"/>
</dbReference>
<gene>
    <name evidence="9" type="ORF">AAF712_002560</name>
</gene>
<dbReference type="PANTHER" id="PTHR11552:SF218">
    <property type="entry name" value="GLUCOSE-METHANOL-CHOLINE OXIDOREDUCTASE N-TERMINAL DOMAIN-CONTAINING PROTEIN"/>
    <property type="match status" value="1"/>
</dbReference>
<dbReference type="InterPro" id="IPR007867">
    <property type="entry name" value="GMC_OxRtase_C"/>
</dbReference>
<dbReference type="InterPro" id="IPR012132">
    <property type="entry name" value="GMC_OxRdtase"/>
</dbReference>
<comment type="caution">
    <text evidence="9">The sequence shown here is derived from an EMBL/GenBank/DDBJ whole genome shotgun (WGS) entry which is preliminary data.</text>
</comment>
<dbReference type="InterPro" id="IPR000172">
    <property type="entry name" value="GMC_OxRdtase_N"/>
</dbReference>
<feature type="compositionally biased region" description="Low complexity" evidence="6">
    <location>
        <begin position="618"/>
        <end position="628"/>
    </location>
</feature>
<evidence type="ECO:0000256" key="4">
    <source>
        <dbReference type="ARBA" id="ARBA00022827"/>
    </source>
</evidence>
<evidence type="ECO:0000259" key="8">
    <source>
        <dbReference type="PROSITE" id="PS00624"/>
    </source>
</evidence>
<reference evidence="9 10" key="1">
    <citation type="submission" date="2024-05" db="EMBL/GenBank/DDBJ databases">
        <title>A draft genome resource for the thread blight pathogen Marasmius tenuissimus strain MS-2.</title>
        <authorList>
            <person name="Yulfo-Soto G.E."/>
            <person name="Baruah I.K."/>
            <person name="Amoako-Attah I."/>
            <person name="Bukari Y."/>
            <person name="Meinhardt L.W."/>
            <person name="Bailey B.A."/>
            <person name="Cohen S.P."/>
        </authorList>
    </citation>
    <scope>NUCLEOTIDE SEQUENCE [LARGE SCALE GENOMIC DNA]</scope>
    <source>
        <strain evidence="9 10">MS-2</strain>
    </source>
</reference>
<comment type="cofactor">
    <cofactor evidence="1">
        <name>FAD</name>
        <dbReference type="ChEBI" id="CHEBI:57692"/>
    </cofactor>
</comment>
<dbReference type="Pfam" id="PF00732">
    <property type="entry name" value="GMC_oxred_N"/>
    <property type="match status" value="1"/>
</dbReference>
<proteinExistence type="inferred from homology"/>
<feature type="domain" description="Glucose-methanol-choline oxidoreductase N-terminal" evidence="8">
    <location>
        <begin position="318"/>
        <end position="332"/>
    </location>
</feature>
<evidence type="ECO:0000256" key="2">
    <source>
        <dbReference type="ARBA" id="ARBA00010790"/>
    </source>
</evidence>
<comment type="similarity">
    <text evidence="2">Belongs to the GMC oxidoreductase family.</text>
</comment>
<feature type="region of interest" description="Disordered" evidence="6">
    <location>
        <begin position="615"/>
        <end position="638"/>
    </location>
</feature>
<dbReference type="InterPro" id="IPR027424">
    <property type="entry name" value="Glucose_Oxidase_domain_2"/>
</dbReference>
<dbReference type="SUPFAM" id="SSF54373">
    <property type="entry name" value="FAD-linked reductases, C-terminal domain"/>
    <property type="match status" value="1"/>
</dbReference>
<protein>
    <recommendedName>
        <fullName evidence="8">Glucose-methanol-choline oxidoreductase N-terminal domain-containing protein</fullName>
    </recommendedName>
</protein>
<keyword evidence="7" id="KW-0732">Signal</keyword>
<evidence type="ECO:0000256" key="1">
    <source>
        <dbReference type="ARBA" id="ARBA00001974"/>
    </source>
</evidence>
<dbReference type="Gene3D" id="4.10.450.10">
    <property type="entry name" value="Glucose Oxidase, domain 2"/>
    <property type="match status" value="1"/>
</dbReference>
<accession>A0ABR3AAK2</accession>
<keyword evidence="10" id="KW-1185">Reference proteome</keyword>
<dbReference type="EMBL" id="JBBXMP010000007">
    <property type="protein sequence ID" value="KAL0070369.1"/>
    <property type="molecule type" value="Genomic_DNA"/>
</dbReference>
<dbReference type="Gene3D" id="3.50.50.60">
    <property type="entry name" value="FAD/NAD(P)-binding domain"/>
    <property type="match status" value="1"/>
</dbReference>
<evidence type="ECO:0000256" key="6">
    <source>
        <dbReference type="SAM" id="MobiDB-lite"/>
    </source>
</evidence>